<name>A7J744_PBCVF</name>
<dbReference type="RefSeq" id="YP_001425972.1">
    <property type="nucleotide sequence ID" value="NC_008603.1"/>
</dbReference>
<organism evidence="1 2">
    <name type="scientific">Paramecium bursaria Chlorella virus FR483</name>
    <name type="common">PBCV-FR483</name>
    <dbReference type="NCBI Taxonomy" id="399781"/>
    <lineage>
        <taxon>Viruses</taxon>
        <taxon>Varidnaviria</taxon>
        <taxon>Bamfordvirae</taxon>
        <taxon>Nucleocytoviricota</taxon>
        <taxon>Megaviricetes</taxon>
        <taxon>Algavirales</taxon>
        <taxon>Phycodnaviridae</taxon>
        <taxon>Chlorovirus</taxon>
        <taxon>Chlorovirus conductrix</taxon>
        <taxon>Paramecium bursaria Chlorella virus A1</taxon>
    </lineage>
</organism>
<accession>A7J744</accession>
<evidence type="ECO:0000313" key="1">
    <source>
        <dbReference type="EMBL" id="ABT15625.1"/>
    </source>
</evidence>
<evidence type="ECO:0000313" key="2">
    <source>
        <dbReference type="Proteomes" id="UP000204095"/>
    </source>
</evidence>
<organismHost>
    <name type="scientific">Paramecium bursaria</name>
    <dbReference type="NCBI Taxonomy" id="74790"/>
</organismHost>
<dbReference type="GeneID" id="5469660"/>
<reference evidence="1 2" key="1">
    <citation type="journal article" date="2007" name="Virology">
        <title>Sequence and annotation of the 314-kb MT325 and the 321-kb FR483 viruses that infect Chlorella Pbi.</title>
        <authorList>
            <person name="Fitzgerald L.A."/>
            <person name="Graves M.V."/>
            <person name="Li X."/>
            <person name="Feldblyum T."/>
            <person name="Hartigan J."/>
            <person name="Van Etten J.L."/>
        </authorList>
    </citation>
    <scope>NUCLEOTIDE SEQUENCE [LARGE SCALE GENOMIC DNA]</scope>
    <source>
        <strain evidence="1 2">FR483</strain>
    </source>
</reference>
<dbReference type="KEGG" id="vg:5469660"/>
<proteinExistence type="predicted"/>
<dbReference type="EMBL" id="DQ890022">
    <property type="protein sequence ID" value="ABT15625.1"/>
    <property type="molecule type" value="Genomic_DNA"/>
</dbReference>
<gene>
    <name evidence="1" type="primary">n340R</name>
    <name evidence="1" type="ORF">FR483_n340R</name>
</gene>
<protein>
    <submittedName>
        <fullName evidence="1">Uncharacterized protein n340R</fullName>
    </submittedName>
</protein>
<sequence>MLYVLLEELLHGVLLLLLELSGGGRASRFWSLHLGARATSTKHFHDTSHHVPAISALNGMLNLFRHHVAHVESESSASECEEQTNLGWSLDLVAILEIQLLENAIIVFLAVHALVHLVAEAFELKVQDVHLVVQELKSCGKTNKGLARKLQTTVQLQVRLDARQLSAHLANVITSSELPWFNALATQDFQTEEDIGLLICNAEESGRGCFLIELLLFL</sequence>
<dbReference type="Proteomes" id="UP000204095">
    <property type="component" value="Segment"/>
</dbReference>